<evidence type="ECO:0000313" key="1">
    <source>
        <dbReference type="EMBL" id="EFL24004.1"/>
    </source>
</evidence>
<dbReference type="STRING" id="457427.SSOG_03718"/>
<dbReference type="AlphaFoldDB" id="D9WQ00"/>
<dbReference type="EMBL" id="GG657754">
    <property type="protein sequence ID" value="EFL24004.1"/>
    <property type="molecule type" value="Genomic_DNA"/>
</dbReference>
<accession>D9WQ00</accession>
<keyword evidence="2" id="KW-1185">Reference proteome</keyword>
<evidence type="ECO:0000313" key="2">
    <source>
        <dbReference type="Proteomes" id="UP000003963"/>
    </source>
</evidence>
<protein>
    <submittedName>
        <fullName evidence="1">Uncharacterized protein</fullName>
    </submittedName>
</protein>
<gene>
    <name evidence="1" type="ORF">SSOG_03718</name>
</gene>
<organism evidence="1 2">
    <name type="scientific">Streptomyces himastatinicus ATCC 53653</name>
    <dbReference type="NCBI Taxonomy" id="457427"/>
    <lineage>
        <taxon>Bacteria</taxon>
        <taxon>Bacillati</taxon>
        <taxon>Actinomycetota</taxon>
        <taxon>Actinomycetes</taxon>
        <taxon>Kitasatosporales</taxon>
        <taxon>Streptomycetaceae</taxon>
        <taxon>Streptomyces</taxon>
        <taxon>Streptomyces violaceusniger group</taxon>
    </lineage>
</organism>
<name>D9WQ00_9ACTN</name>
<dbReference type="HOGENOM" id="CLU_1137528_0_0_11"/>
<proteinExistence type="predicted"/>
<dbReference type="Proteomes" id="UP000003963">
    <property type="component" value="Unassembled WGS sequence"/>
</dbReference>
<reference evidence="1 2" key="1">
    <citation type="submission" date="2009-02" db="EMBL/GenBank/DDBJ databases">
        <title>Annotation of Streptomyces hygroscopicus strain ATCC 53653.</title>
        <authorList>
            <consortium name="The Broad Institute Genome Sequencing Platform"/>
            <consortium name="Broad Institute Microbial Sequencing Center"/>
            <person name="Fischbach M."/>
            <person name="Godfrey P."/>
            <person name="Ward D."/>
            <person name="Young S."/>
            <person name="Zeng Q."/>
            <person name="Koehrsen M."/>
            <person name="Alvarado L."/>
            <person name="Berlin A.M."/>
            <person name="Bochicchio J."/>
            <person name="Borenstein D."/>
            <person name="Chapman S.B."/>
            <person name="Chen Z."/>
            <person name="Engels R."/>
            <person name="Freedman E."/>
            <person name="Gellesch M."/>
            <person name="Goldberg J."/>
            <person name="Griggs A."/>
            <person name="Gujja S."/>
            <person name="Heilman E.R."/>
            <person name="Heiman D.I."/>
            <person name="Hepburn T.A."/>
            <person name="Howarth C."/>
            <person name="Jen D."/>
            <person name="Larson L."/>
            <person name="Lewis B."/>
            <person name="Mehta T."/>
            <person name="Park D."/>
            <person name="Pearson M."/>
            <person name="Richards J."/>
            <person name="Roberts A."/>
            <person name="Saif S."/>
            <person name="Shea T.D."/>
            <person name="Shenoy N."/>
            <person name="Sisk P."/>
            <person name="Stolte C."/>
            <person name="Sykes S.N."/>
            <person name="Thomson T."/>
            <person name="Walk T."/>
            <person name="White J."/>
            <person name="Yandava C."/>
            <person name="Straight P."/>
            <person name="Clardy J."/>
            <person name="Hung D."/>
            <person name="Kolter R."/>
            <person name="Mekalanos J."/>
            <person name="Walker S."/>
            <person name="Walsh C.T."/>
            <person name="Wieland-Brown L.C."/>
            <person name="Haas B."/>
            <person name="Nusbaum C."/>
            <person name="Birren B."/>
        </authorList>
    </citation>
    <scope>NUCLEOTIDE SEQUENCE [LARGE SCALE GENOMIC DNA]</scope>
    <source>
        <strain evidence="1 2">ATCC 53653</strain>
    </source>
</reference>
<sequence length="244" mass="26259">MFTFPVEPGALLHERTRQFTALGIPRPVIVQARSRIRDMWGTGDASWTPVWAAEAERALRADKPLPASLCWGAACFPCLATADRKEAHERQLDAYPVHFLQRRRMARPGVVILSDGMDKLALGGHVDAAIDLGGPTGASGQRIDVPGLPHGMAGIIGNALHLDAMPGPDVIDDLLARFSLREQGLPDRPGGSPLLARTAPVCQSLITGLRWIHSSLWSDWCMKAATSARLIVGLPFIGSRSAAL</sequence>